<comment type="caution">
    <text evidence="1">The sequence shown here is derived from an EMBL/GenBank/DDBJ whole genome shotgun (WGS) entry which is preliminary data.</text>
</comment>
<dbReference type="PANTHER" id="PTHR34822:SF1">
    <property type="entry name" value="GRPB FAMILY PROTEIN"/>
    <property type="match status" value="1"/>
</dbReference>
<dbReference type="Pfam" id="PF04229">
    <property type="entry name" value="GrpB"/>
    <property type="match status" value="1"/>
</dbReference>
<dbReference type="PANTHER" id="PTHR34822">
    <property type="entry name" value="GRPB DOMAIN PROTEIN (AFU_ORTHOLOGUE AFUA_1G01530)"/>
    <property type="match status" value="1"/>
</dbReference>
<evidence type="ECO:0000313" key="2">
    <source>
        <dbReference type="Proteomes" id="UP001589643"/>
    </source>
</evidence>
<accession>A0ABV5ERI9</accession>
<protein>
    <submittedName>
        <fullName evidence="1">GrpB family protein</fullName>
    </submittedName>
</protein>
<dbReference type="InterPro" id="IPR043519">
    <property type="entry name" value="NT_sf"/>
</dbReference>
<organism evidence="1 2">
    <name type="scientific">Microbacterium plantarum</name>
    <dbReference type="NCBI Taxonomy" id="1816425"/>
    <lineage>
        <taxon>Bacteria</taxon>
        <taxon>Bacillati</taxon>
        <taxon>Actinomycetota</taxon>
        <taxon>Actinomycetes</taxon>
        <taxon>Micrococcales</taxon>
        <taxon>Microbacteriaceae</taxon>
        <taxon>Microbacterium</taxon>
    </lineage>
</organism>
<dbReference type="Proteomes" id="UP001589643">
    <property type="component" value="Unassembled WGS sequence"/>
</dbReference>
<dbReference type="RefSeq" id="WP_114587986.1">
    <property type="nucleotide sequence ID" value="NZ_JBHLHV010000001.1"/>
</dbReference>
<name>A0ABV5ERI9_9MICO</name>
<dbReference type="Gene3D" id="3.30.460.10">
    <property type="entry name" value="Beta Polymerase, domain 2"/>
    <property type="match status" value="1"/>
</dbReference>
<proteinExistence type="predicted"/>
<sequence length="195" mass="21582">MAEAPAEELRNPARLQPHDPAWAVEARAILDRVYNALVGLPGVDAARFDHIGSTAVPGLDAKPIIDLQVSILPLPAEDELSARLGPVGFRREWGSRPDSPGVSRDIPRGAEDVPDEVWEKRLFVARGADVILHVRRSDSPWARETVRFRDALCADPVLRAHYQDLKRRLSAANAGKADYDDYTRAKTAFFSDMHG</sequence>
<keyword evidence="2" id="KW-1185">Reference proteome</keyword>
<evidence type="ECO:0000313" key="1">
    <source>
        <dbReference type="EMBL" id="MFB8892569.1"/>
    </source>
</evidence>
<gene>
    <name evidence="1" type="ORF">AB7P39_06880</name>
</gene>
<dbReference type="InterPro" id="IPR007344">
    <property type="entry name" value="GrpB/CoaE"/>
</dbReference>
<dbReference type="SUPFAM" id="SSF81301">
    <property type="entry name" value="Nucleotidyltransferase"/>
    <property type="match status" value="1"/>
</dbReference>
<reference evidence="1 2" key="1">
    <citation type="submission" date="2024-08" db="EMBL/GenBank/DDBJ databases">
        <title>Heavy metals resistant antinobacteria isolated from wastewater.</title>
        <authorList>
            <person name="Roman Ponce B."/>
            <person name="Blanco Mercado M.A."/>
            <person name="Avila Aldana I.N."/>
            <person name="Morales Arrieta S."/>
        </authorList>
    </citation>
    <scope>NUCLEOTIDE SEQUENCE [LARGE SCALE GENOMIC DNA]</scope>
    <source>
        <strain evidence="2">sma-1</strain>
    </source>
</reference>
<dbReference type="EMBL" id="JBHLHV010000001">
    <property type="protein sequence ID" value="MFB8892569.1"/>
    <property type="molecule type" value="Genomic_DNA"/>
</dbReference>